<keyword evidence="2" id="KW-1185">Reference proteome</keyword>
<gene>
    <name evidence="1" type="ORF">KSP39_PZI014045</name>
</gene>
<evidence type="ECO:0000313" key="2">
    <source>
        <dbReference type="Proteomes" id="UP001418222"/>
    </source>
</evidence>
<proteinExistence type="predicted"/>
<dbReference type="Proteomes" id="UP001418222">
    <property type="component" value="Unassembled WGS sequence"/>
</dbReference>
<name>A0AAP0BD38_9ASPA</name>
<accession>A0AAP0BD38</accession>
<evidence type="ECO:0000313" key="1">
    <source>
        <dbReference type="EMBL" id="KAK8936052.1"/>
    </source>
</evidence>
<dbReference type="AlphaFoldDB" id="A0AAP0BD38"/>
<protein>
    <submittedName>
        <fullName evidence="1">Uncharacterized protein</fullName>
    </submittedName>
</protein>
<comment type="caution">
    <text evidence="1">The sequence shown here is derived from an EMBL/GenBank/DDBJ whole genome shotgun (WGS) entry which is preliminary data.</text>
</comment>
<dbReference type="EMBL" id="JBBWWQ010000011">
    <property type="protein sequence ID" value="KAK8936052.1"/>
    <property type="molecule type" value="Genomic_DNA"/>
</dbReference>
<reference evidence="1 2" key="1">
    <citation type="journal article" date="2022" name="Nat. Plants">
        <title>Genomes of leafy and leafless Platanthera orchids illuminate the evolution of mycoheterotrophy.</title>
        <authorList>
            <person name="Li M.H."/>
            <person name="Liu K.W."/>
            <person name="Li Z."/>
            <person name="Lu H.C."/>
            <person name="Ye Q.L."/>
            <person name="Zhang D."/>
            <person name="Wang J.Y."/>
            <person name="Li Y.F."/>
            <person name="Zhong Z.M."/>
            <person name="Liu X."/>
            <person name="Yu X."/>
            <person name="Liu D.K."/>
            <person name="Tu X.D."/>
            <person name="Liu B."/>
            <person name="Hao Y."/>
            <person name="Liao X.Y."/>
            <person name="Jiang Y.T."/>
            <person name="Sun W.H."/>
            <person name="Chen J."/>
            <person name="Chen Y.Q."/>
            <person name="Ai Y."/>
            <person name="Zhai J.W."/>
            <person name="Wu S.S."/>
            <person name="Zhou Z."/>
            <person name="Hsiao Y.Y."/>
            <person name="Wu W.L."/>
            <person name="Chen Y.Y."/>
            <person name="Lin Y.F."/>
            <person name="Hsu J.L."/>
            <person name="Li C.Y."/>
            <person name="Wang Z.W."/>
            <person name="Zhao X."/>
            <person name="Zhong W.Y."/>
            <person name="Ma X.K."/>
            <person name="Ma L."/>
            <person name="Huang J."/>
            <person name="Chen G.Z."/>
            <person name="Huang M.Z."/>
            <person name="Huang L."/>
            <person name="Peng D.H."/>
            <person name="Luo Y.B."/>
            <person name="Zou S.Q."/>
            <person name="Chen S.P."/>
            <person name="Lan S."/>
            <person name="Tsai W.C."/>
            <person name="Van de Peer Y."/>
            <person name="Liu Z.J."/>
        </authorList>
    </citation>
    <scope>NUCLEOTIDE SEQUENCE [LARGE SCALE GENOMIC DNA]</scope>
    <source>
        <strain evidence="1">Lor287</strain>
    </source>
</reference>
<sequence length="71" mass="8201">MEIRSATIHTSSQETDQRMSFRFRPRHNAGPRLHSQTTRLVDSTSCCDRVQAEWGSHPPWRPILGDLCPVR</sequence>
<organism evidence="1 2">
    <name type="scientific">Platanthera zijinensis</name>
    <dbReference type="NCBI Taxonomy" id="2320716"/>
    <lineage>
        <taxon>Eukaryota</taxon>
        <taxon>Viridiplantae</taxon>
        <taxon>Streptophyta</taxon>
        <taxon>Embryophyta</taxon>
        <taxon>Tracheophyta</taxon>
        <taxon>Spermatophyta</taxon>
        <taxon>Magnoliopsida</taxon>
        <taxon>Liliopsida</taxon>
        <taxon>Asparagales</taxon>
        <taxon>Orchidaceae</taxon>
        <taxon>Orchidoideae</taxon>
        <taxon>Orchideae</taxon>
        <taxon>Orchidinae</taxon>
        <taxon>Platanthera</taxon>
    </lineage>
</organism>